<organism evidence="2 3">
    <name type="scientific">Araneus ventricosus</name>
    <name type="common">Orbweaver spider</name>
    <name type="synonym">Epeira ventricosa</name>
    <dbReference type="NCBI Taxonomy" id="182803"/>
    <lineage>
        <taxon>Eukaryota</taxon>
        <taxon>Metazoa</taxon>
        <taxon>Ecdysozoa</taxon>
        <taxon>Arthropoda</taxon>
        <taxon>Chelicerata</taxon>
        <taxon>Arachnida</taxon>
        <taxon>Araneae</taxon>
        <taxon>Araneomorphae</taxon>
        <taxon>Entelegynae</taxon>
        <taxon>Araneoidea</taxon>
        <taxon>Araneidae</taxon>
        <taxon>Araneus</taxon>
    </lineage>
</organism>
<evidence type="ECO:0000256" key="1">
    <source>
        <dbReference type="SAM" id="MobiDB-lite"/>
    </source>
</evidence>
<dbReference type="AlphaFoldDB" id="A0A4Y2S480"/>
<name>A0A4Y2S480_ARAVE</name>
<gene>
    <name evidence="2" type="ORF">AVEN_145465_1</name>
</gene>
<feature type="region of interest" description="Disordered" evidence="1">
    <location>
        <begin position="22"/>
        <end position="70"/>
    </location>
</feature>
<keyword evidence="3" id="KW-1185">Reference proteome</keyword>
<reference evidence="2 3" key="1">
    <citation type="journal article" date="2019" name="Sci. Rep.">
        <title>Orb-weaving spider Araneus ventricosus genome elucidates the spidroin gene catalogue.</title>
        <authorList>
            <person name="Kono N."/>
            <person name="Nakamura H."/>
            <person name="Ohtoshi R."/>
            <person name="Moran D.A.P."/>
            <person name="Shinohara A."/>
            <person name="Yoshida Y."/>
            <person name="Fujiwara M."/>
            <person name="Mori M."/>
            <person name="Tomita M."/>
            <person name="Arakawa K."/>
        </authorList>
    </citation>
    <scope>NUCLEOTIDE SEQUENCE [LARGE SCALE GENOMIC DNA]</scope>
</reference>
<evidence type="ECO:0000313" key="3">
    <source>
        <dbReference type="Proteomes" id="UP000499080"/>
    </source>
</evidence>
<feature type="region of interest" description="Disordered" evidence="1">
    <location>
        <begin position="99"/>
        <end position="121"/>
    </location>
</feature>
<protein>
    <submittedName>
        <fullName evidence="2">Uncharacterized protein</fullName>
    </submittedName>
</protein>
<dbReference type="OrthoDB" id="6426891at2759"/>
<dbReference type="EMBL" id="BGPR01149654">
    <property type="protein sequence ID" value="GBN82723.1"/>
    <property type="molecule type" value="Genomic_DNA"/>
</dbReference>
<sequence length="141" mass="15400">MSVLESAVSCPPKPSVRTIARSAAQLETFSTEGPDAGPGPNRTESPQPVLPSPVIVPHPLDPSPPSPQSQLVPKLRIELASISLPTLFYRLEACSPWRPAAGTDRHENHTLPSDLQGRQRRTDTARAAVLLRRQRPYLRTS</sequence>
<proteinExistence type="predicted"/>
<feature type="compositionally biased region" description="Pro residues" evidence="1">
    <location>
        <begin position="48"/>
        <end position="67"/>
    </location>
</feature>
<comment type="caution">
    <text evidence="2">The sequence shown here is derived from an EMBL/GenBank/DDBJ whole genome shotgun (WGS) entry which is preliminary data.</text>
</comment>
<evidence type="ECO:0000313" key="2">
    <source>
        <dbReference type="EMBL" id="GBN82723.1"/>
    </source>
</evidence>
<dbReference type="Proteomes" id="UP000499080">
    <property type="component" value="Unassembled WGS sequence"/>
</dbReference>
<accession>A0A4Y2S480</accession>